<proteinExistence type="predicted"/>
<protein>
    <submittedName>
        <fullName evidence="1">Uncharacterized protein</fullName>
    </submittedName>
</protein>
<comment type="caution">
    <text evidence="1">The sequence shown here is derived from an EMBL/GenBank/DDBJ whole genome shotgun (WGS) entry which is preliminary data.</text>
</comment>
<name>A0AAV6QFF3_SOLSE</name>
<gene>
    <name evidence="1" type="ORF">JOB18_048889</name>
</gene>
<evidence type="ECO:0000313" key="1">
    <source>
        <dbReference type="EMBL" id="KAG7487207.1"/>
    </source>
</evidence>
<reference evidence="1 2" key="1">
    <citation type="journal article" date="2021" name="Sci. Rep.">
        <title>Chromosome anchoring in Senegalese sole (Solea senegalensis) reveals sex-associated markers and genome rearrangements in flatfish.</title>
        <authorList>
            <person name="Guerrero-Cozar I."/>
            <person name="Gomez-Garrido J."/>
            <person name="Berbel C."/>
            <person name="Martinez-Blanch J.F."/>
            <person name="Alioto T."/>
            <person name="Claros M.G."/>
            <person name="Gagnaire P.A."/>
            <person name="Manchado M."/>
        </authorList>
    </citation>
    <scope>NUCLEOTIDE SEQUENCE [LARGE SCALE GENOMIC DNA]</scope>
    <source>
        <strain evidence="1">Sse05_10M</strain>
    </source>
</reference>
<dbReference type="EMBL" id="JAGKHQ010000018">
    <property type="protein sequence ID" value="KAG7487207.1"/>
    <property type="molecule type" value="Genomic_DNA"/>
</dbReference>
<keyword evidence="2" id="KW-1185">Reference proteome</keyword>
<dbReference type="Proteomes" id="UP000693946">
    <property type="component" value="Linkage Group LG6"/>
</dbReference>
<dbReference type="AlphaFoldDB" id="A0AAV6QFF3"/>
<evidence type="ECO:0000313" key="2">
    <source>
        <dbReference type="Proteomes" id="UP000693946"/>
    </source>
</evidence>
<sequence>MPHSGMNFIGRRRGTHHTIKSNDQVSCQVPGTGLINGVTSHDGCPPTATGNSKHMPADIPNGSKPQHMVNGHINHRHKGSSTNAAPLRTFKEQGGMISAVTGASAAGRVSNGDISHSASVNGATSPDTVALTSNSDQMGPEPCLSATAVKSRPRRKTFRRKNRATEVMMPHQEEDWENEVQEVMLTDWEKMFFGFKPYGPEDLLHFSVRDMTIKQLDVVDLPVTANYSPAIHHPHPVKWSCFSSPTEPDQFADADDTHFHLSVKETTT</sequence>
<accession>A0AAV6QFF3</accession>
<organism evidence="1 2">
    <name type="scientific">Solea senegalensis</name>
    <name type="common">Senegalese sole</name>
    <dbReference type="NCBI Taxonomy" id="28829"/>
    <lineage>
        <taxon>Eukaryota</taxon>
        <taxon>Metazoa</taxon>
        <taxon>Chordata</taxon>
        <taxon>Craniata</taxon>
        <taxon>Vertebrata</taxon>
        <taxon>Euteleostomi</taxon>
        <taxon>Actinopterygii</taxon>
        <taxon>Neopterygii</taxon>
        <taxon>Teleostei</taxon>
        <taxon>Neoteleostei</taxon>
        <taxon>Acanthomorphata</taxon>
        <taxon>Carangaria</taxon>
        <taxon>Pleuronectiformes</taxon>
        <taxon>Pleuronectoidei</taxon>
        <taxon>Soleidae</taxon>
        <taxon>Solea</taxon>
    </lineage>
</organism>